<evidence type="ECO:0000313" key="1">
    <source>
        <dbReference type="EMBL" id="QDU29411.1"/>
    </source>
</evidence>
<name>A0A517YGU4_9BACT</name>
<sequence length="361" mass="40720">MAASLGERDLERSFVAQLQHAGVAIVLASLRRADGHHSAILQRGDRAGELVETSPINLVDQYLTDLSFMPKAARELRSAGRRDNDWGRRKRAGSRPRRRTLTEDFDYHFINAQVTQGRILMLHRKGLWPAAGEISSNRQGFEIVVATAADVGQSLIVFDNLNEGFTGEVNRFVVVVPGADAKTGAEQRVRISADNESAALTLAKQRGIYPYKLERDLAAEQDEFERILEAEAEEQKRIEEAEARSRVEAIKNRLQSRLREGHSVFLYDTVYLPVDSELLGEQMNIGFDIPGVRKLGLLGWEVVQVVPRTVGIGLENICGPRFMRRTRRWKGRCRYPHDQTRRFCVADSACLLAAPSWSERR</sequence>
<proteinExistence type="predicted"/>
<organism evidence="1 2">
    <name type="scientific">Anatilimnocola aggregata</name>
    <dbReference type="NCBI Taxonomy" id="2528021"/>
    <lineage>
        <taxon>Bacteria</taxon>
        <taxon>Pseudomonadati</taxon>
        <taxon>Planctomycetota</taxon>
        <taxon>Planctomycetia</taxon>
        <taxon>Pirellulales</taxon>
        <taxon>Pirellulaceae</taxon>
        <taxon>Anatilimnocola</taxon>
    </lineage>
</organism>
<keyword evidence="2" id="KW-1185">Reference proteome</keyword>
<reference evidence="1 2" key="1">
    <citation type="submission" date="2019-02" db="EMBL/GenBank/DDBJ databases">
        <title>Deep-cultivation of Planctomycetes and their phenomic and genomic characterization uncovers novel biology.</title>
        <authorList>
            <person name="Wiegand S."/>
            <person name="Jogler M."/>
            <person name="Boedeker C."/>
            <person name="Pinto D."/>
            <person name="Vollmers J."/>
            <person name="Rivas-Marin E."/>
            <person name="Kohn T."/>
            <person name="Peeters S.H."/>
            <person name="Heuer A."/>
            <person name="Rast P."/>
            <person name="Oberbeckmann S."/>
            <person name="Bunk B."/>
            <person name="Jeske O."/>
            <person name="Meyerdierks A."/>
            <person name="Storesund J.E."/>
            <person name="Kallscheuer N."/>
            <person name="Luecker S."/>
            <person name="Lage O.M."/>
            <person name="Pohl T."/>
            <person name="Merkel B.J."/>
            <person name="Hornburger P."/>
            <person name="Mueller R.-W."/>
            <person name="Bruemmer F."/>
            <person name="Labrenz M."/>
            <person name="Spormann A.M."/>
            <person name="Op den Camp H."/>
            <person name="Overmann J."/>
            <person name="Amann R."/>
            <person name="Jetten M.S.M."/>
            <person name="Mascher T."/>
            <person name="Medema M.H."/>
            <person name="Devos D.P."/>
            <person name="Kaster A.-K."/>
            <person name="Ovreas L."/>
            <person name="Rohde M."/>
            <person name="Galperin M.Y."/>
            <person name="Jogler C."/>
        </authorList>
    </citation>
    <scope>NUCLEOTIDE SEQUENCE [LARGE SCALE GENOMIC DNA]</scope>
    <source>
        <strain evidence="1 2">ETA_A8</strain>
    </source>
</reference>
<dbReference type="AlphaFoldDB" id="A0A517YGU4"/>
<accession>A0A517YGU4</accession>
<evidence type="ECO:0000313" key="2">
    <source>
        <dbReference type="Proteomes" id="UP000315017"/>
    </source>
</evidence>
<dbReference type="Proteomes" id="UP000315017">
    <property type="component" value="Chromosome"/>
</dbReference>
<gene>
    <name evidence="1" type="ORF">ETAA8_45210</name>
</gene>
<dbReference type="KEGG" id="aagg:ETAA8_45210"/>
<dbReference type="EMBL" id="CP036274">
    <property type="protein sequence ID" value="QDU29411.1"/>
    <property type="molecule type" value="Genomic_DNA"/>
</dbReference>
<protein>
    <submittedName>
        <fullName evidence="1">Uncharacterized protein</fullName>
    </submittedName>
</protein>